<dbReference type="EMBL" id="FNIC01000002">
    <property type="protein sequence ID" value="SDN21554.1"/>
    <property type="molecule type" value="Genomic_DNA"/>
</dbReference>
<protein>
    <recommendedName>
        <fullName evidence="3">Neutral metalloprotease</fullName>
    </recommendedName>
</protein>
<dbReference type="NCBIfam" id="NF045524">
    <property type="entry name" value="MXAN_6640_HExxH"/>
    <property type="match status" value="1"/>
</dbReference>
<reference evidence="1 2" key="1">
    <citation type="submission" date="2016-10" db="EMBL/GenBank/DDBJ databases">
        <authorList>
            <person name="de Groot N.N."/>
        </authorList>
    </citation>
    <scope>NUCLEOTIDE SEQUENCE [LARGE SCALE GENOMIC DNA]</scope>
    <source>
        <strain evidence="1 2">CGMCC 1.11147</strain>
    </source>
</reference>
<keyword evidence="2" id="KW-1185">Reference proteome</keyword>
<evidence type="ECO:0000313" key="1">
    <source>
        <dbReference type="EMBL" id="SDN21554.1"/>
    </source>
</evidence>
<dbReference type="STRING" id="1005944.SAMN05192576_1759"/>
<name>A0A1G9ZJS9_9ACTN</name>
<organism evidence="1 2">
    <name type="scientific">Nocardioides szechwanensis</name>
    <dbReference type="NCBI Taxonomy" id="1005944"/>
    <lineage>
        <taxon>Bacteria</taxon>
        <taxon>Bacillati</taxon>
        <taxon>Actinomycetota</taxon>
        <taxon>Actinomycetes</taxon>
        <taxon>Propionibacteriales</taxon>
        <taxon>Nocardioidaceae</taxon>
        <taxon>Nocardioides</taxon>
    </lineage>
</organism>
<evidence type="ECO:0000313" key="2">
    <source>
        <dbReference type="Proteomes" id="UP000199004"/>
    </source>
</evidence>
<dbReference type="AlphaFoldDB" id="A0A1G9ZJS9"/>
<accession>A0A1G9ZJS9</accession>
<gene>
    <name evidence="1" type="ORF">SAMN05192576_1759</name>
</gene>
<dbReference type="Proteomes" id="UP000199004">
    <property type="component" value="Unassembled WGS sequence"/>
</dbReference>
<proteinExistence type="predicted"/>
<sequence length="492" mass="53283">MAVLTALLAAPAAQGDVSPPPVAGSDRAGADKVAAGSSARASHALARVRDVFKGGRGDLTMALRDLAMLKSELTGAERAAAERRLGRPGGKDQQLCSAVVCVHYATPESTPAYAQTVLDTVSAVHQFYVGAGYRAPKPDGNKGGSALTDIYLSDIGSDGLYGYCSTDEDVPFEAPWDRWAFCVLDNDYSSSEFPTNTPIENLQVTAAHEYFHAVQFSYDFAEDGWLLEGTAAWVEDEVFDDVNDNVQYLKAESPLKQSRISMDKFGGLRHYGAWVFFRYLTERFPAQDGGMPTLVRDIVRKTSGVAGAPDFYSWQAISKVLKGRGTTASQAFAAFAAANRRPGQTYDEGTSQRYPVPPVIDDMTVARPVQAAIKLDHLASATYRFVPAKALASKAWKLRLNVDMQATSRGSAALVTSYLTSGKVTVQWVRLNKRGNGTRAVPFSVRGVKQVEITLVNASGRFDCWKGTPFSCSGKPKDNNLNQMVSVRPFRG</sequence>
<evidence type="ECO:0008006" key="3">
    <source>
        <dbReference type="Google" id="ProtNLM"/>
    </source>
</evidence>